<evidence type="ECO:0000256" key="3">
    <source>
        <dbReference type="ARBA" id="ARBA00022448"/>
    </source>
</evidence>
<dbReference type="EMBL" id="LN877952">
    <property type="protein sequence ID" value="CUV06660.1"/>
    <property type="molecule type" value="Genomic_DNA"/>
</dbReference>
<protein>
    <submittedName>
        <fullName evidence="10">Mitochondrial carrier protein</fullName>
    </submittedName>
</protein>
<feature type="repeat" description="Solcar" evidence="8">
    <location>
        <begin position="130"/>
        <end position="231"/>
    </location>
</feature>
<accession>A0A0S4TGT7</accession>
<evidence type="ECO:0000256" key="1">
    <source>
        <dbReference type="ARBA" id="ARBA00004141"/>
    </source>
</evidence>
<dbReference type="GO" id="GO:0006862">
    <property type="term" value="P:nucleotide transport"/>
    <property type="evidence" value="ECO:0007669"/>
    <property type="project" value="InterPro"/>
</dbReference>
<evidence type="ECO:0000256" key="5">
    <source>
        <dbReference type="ARBA" id="ARBA00022737"/>
    </source>
</evidence>
<dbReference type="InterPro" id="IPR044712">
    <property type="entry name" value="SLC25A32-like"/>
</dbReference>
<dbReference type="PROSITE" id="PS50920">
    <property type="entry name" value="SOLCAR"/>
    <property type="match status" value="1"/>
</dbReference>
<keyword evidence="11" id="KW-1185">Reference proteome</keyword>
<dbReference type="VEuPathDB" id="CryptoDB:ChTU502y2012_406g0875"/>
<comment type="similarity">
    <text evidence="2">Belongs to the mitochondrial carrier (TC 2.A.29) family.</text>
</comment>
<evidence type="ECO:0000256" key="8">
    <source>
        <dbReference type="PROSITE-ProRule" id="PRU00282"/>
    </source>
</evidence>
<keyword evidence="5" id="KW-0677">Repeat</keyword>
<gene>
    <name evidence="9" type="ORF">CHUDEA6_2360</name>
    <name evidence="10" type="ORF">GY17_00000240</name>
</gene>
<evidence type="ECO:0000256" key="6">
    <source>
        <dbReference type="ARBA" id="ARBA00022989"/>
    </source>
</evidence>
<dbReference type="GO" id="GO:0055085">
    <property type="term" value="P:transmembrane transport"/>
    <property type="evidence" value="ECO:0007669"/>
    <property type="project" value="InterPro"/>
</dbReference>
<evidence type="ECO:0000256" key="2">
    <source>
        <dbReference type="ARBA" id="ARBA00006375"/>
    </source>
</evidence>
<name>A0A0S4TGT7_CRYHO</name>
<evidence type="ECO:0000313" key="10">
    <source>
        <dbReference type="EMBL" id="PPS97379.1"/>
    </source>
</evidence>
<dbReference type="Gene3D" id="1.50.40.10">
    <property type="entry name" value="Mitochondrial carrier domain"/>
    <property type="match status" value="1"/>
</dbReference>
<keyword evidence="4 8" id="KW-0812">Transmembrane</keyword>
<evidence type="ECO:0000313" key="11">
    <source>
        <dbReference type="Proteomes" id="UP001429100"/>
    </source>
</evidence>
<dbReference type="PANTHER" id="PTHR45683">
    <property type="entry name" value="MITOCHONDRIAL NICOTINAMIDE ADENINE DINUCLEOTIDE TRANSPORTER 1-RELATED-RELATED"/>
    <property type="match status" value="1"/>
</dbReference>
<comment type="subcellular location">
    <subcellularLocation>
        <location evidence="1">Membrane</location>
        <topology evidence="1">Multi-pass membrane protein</topology>
    </subcellularLocation>
</comment>
<reference evidence="10 11" key="3">
    <citation type="submission" date="2017-10" db="EMBL/GenBank/DDBJ databases">
        <title>Consistent, comparative and evidence-based genome annotation and re-annotation for the closely-related species, Cryptosporidium parvum, C. hominis and C. tyzzeri.</title>
        <authorList>
            <person name="Baptista R.P."/>
            <person name="Li Y."/>
            <person name="Sateriale A."/>
            <person name="Striepen B."/>
            <person name="Kissinger J.C."/>
        </authorList>
    </citation>
    <scope>NUCLEOTIDE SEQUENCE [LARGE SCALE GENOMIC DNA]</scope>
    <source>
        <strain evidence="10">30976</strain>
    </source>
</reference>
<dbReference type="Proteomes" id="UP000199752">
    <property type="component" value="Chromosome 6"/>
</dbReference>
<dbReference type="SUPFAM" id="SSF103506">
    <property type="entry name" value="Mitochondrial carrier"/>
    <property type="match status" value="1"/>
</dbReference>
<reference evidence="10 11" key="1">
    <citation type="submission" date="2014-11" db="EMBL/GenBank/DDBJ databases">
        <title>Comparative genomic analysis of Cryptosporidium hominis reveals occurrence of genetic recombination in virulent subtypes.</title>
        <authorList>
            <person name="Guo Y."/>
            <person name="Tang K."/>
            <person name="Frace M."/>
            <person name="Li N."/>
            <person name="Roellig D.M."/>
            <person name="Sammons S."/>
            <person name="Knipe K."/>
            <person name="Rowe L."/>
            <person name="Feng Y."/>
            <person name="Xiao L."/>
        </authorList>
    </citation>
    <scope>NUCLEOTIDE SEQUENCE [LARGE SCALE GENOMIC DNA]</scope>
    <source>
        <strain evidence="10">30976</strain>
    </source>
</reference>
<organism evidence="9">
    <name type="scientific">Cryptosporidium hominis</name>
    <dbReference type="NCBI Taxonomy" id="237895"/>
    <lineage>
        <taxon>Eukaryota</taxon>
        <taxon>Sar</taxon>
        <taxon>Alveolata</taxon>
        <taxon>Apicomplexa</taxon>
        <taxon>Conoidasida</taxon>
        <taxon>Coccidia</taxon>
        <taxon>Eucoccidiorida</taxon>
        <taxon>Eimeriorina</taxon>
        <taxon>Cryptosporidiidae</taxon>
        <taxon>Cryptosporidium</taxon>
    </lineage>
</organism>
<evidence type="ECO:0000313" key="9">
    <source>
        <dbReference type="EMBL" id="CUV06660.1"/>
    </source>
</evidence>
<dbReference type="GO" id="GO:0016020">
    <property type="term" value="C:membrane"/>
    <property type="evidence" value="ECO:0007669"/>
    <property type="project" value="UniProtKB-SubCell"/>
</dbReference>
<dbReference type="InterPro" id="IPR018108">
    <property type="entry name" value="MCP_transmembrane"/>
</dbReference>
<reference evidence="9" key="2">
    <citation type="submission" date="2015-08" db="EMBL/GenBank/DDBJ databases">
        <authorList>
            <person name="Babu N.S."/>
            <person name="Beckwith C.J."/>
            <person name="Beseler K.G."/>
            <person name="Brison A."/>
            <person name="Carone J.V."/>
            <person name="Caskin T.P."/>
            <person name="Diamond M."/>
            <person name="Durham M.E."/>
            <person name="Foxe J.M."/>
            <person name="Go M."/>
            <person name="Henderson B.A."/>
            <person name="Jones I.B."/>
            <person name="McGettigan J.A."/>
            <person name="Micheletti S.J."/>
            <person name="Nasrallah M.E."/>
            <person name="Ortiz D."/>
            <person name="Piller C.R."/>
            <person name="Privatt S.R."/>
            <person name="Schneider S.L."/>
            <person name="Sharp S."/>
            <person name="Smith T.C."/>
            <person name="Stanton J.D."/>
            <person name="Ullery H.E."/>
            <person name="Wilson R.J."/>
            <person name="Serrano M.G."/>
            <person name="Buck G."/>
            <person name="Lee V."/>
            <person name="Wang Y."/>
            <person name="Carvalho R."/>
            <person name="Voegtly L."/>
            <person name="Shi R."/>
            <person name="Duckworth R."/>
            <person name="Johnson A."/>
            <person name="Loviza R."/>
            <person name="Walstead R."/>
            <person name="Shah Z."/>
            <person name="Kiflezghi M."/>
            <person name="Wade K."/>
            <person name="Ball S.L."/>
            <person name="Bradley K.W."/>
            <person name="Asai D.J."/>
            <person name="Bowman C.A."/>
            <person name="Russell D.A."/>
            <person name="Pope W.H."/>
            <person name="Jacobs-Sera D."/>
            <person name="Hendrix R.W."/>
            <person name="Hatfull G.F."/>
        </authorList>
    </citation>
    <scope>NUCLEOTIDE SEQUENCE [LARGE SCALE GENOMIC DNA]</scope>
</reference>
<keyword evidence="3" id="KW-0813">Transport</keyword>
<evidence type="ECO:0000256" key="7">
    <source>
        <dbReference type="ARBA" id="ARBA00023136"/>
    </source>
</evidence>
<dbReference type="EMBL" id="JTAI01000007">
    <property type="protein sequence ID" value="PPS97379.1"/>
    <property type="molecule type" value="Genomic_DNA"/>
</dbReference>
<keyword evidence="7 8" id="KW-0472">Membrane</keyword>
<dbReference type="Proteomes" id="UP001429100">
    <property type="component" value="Unassembled WGS sequence"/>
</dbReference>
<evidence type="ECO:0000256" key="4">
    <source>
        <dbReference type="ARBA" id="ARBA00022692"/>
    </source>
</evidence>
<dbReference type="VEuPathDB" id="CryptoDB:GY17_00000240"/>
<dbReference type="VEuPathDB" id="CryptoDB:Chro.60275"/>
<proteinExistence type="inferred from homology"/>
<keyword evidence="6" id="KW-1133">Transmembrane helix</keyword>
<sequence>MNYPKIKLNEQWQLLRLYGVLNSPQLVLIYPVYTIQLKSMCLPYFESYLENSNSIESAHSTTSSSRISRGIIYNLSGIKLIFDSLRCIYNEEGYWGLYRGFIPMTLHSYFTRILHDQLLKVYKRHSKIHDSFIKPVYVKSSAKYISEIITYPLLVISTQQAIFDVKRYNLGLQDDQDKIEESVIGIYSLIQLSVNSEEGITSLWKGVTAHIIFRITEDIIKNSLYSYLSINYQRAKDTEDKLLATKTKPHNKKHLKRGVSNFTTSLLSPLALISTIKRCQSSDHIGLCRGDVGIKEILGNVNWGIYFGQMAVNSIFIAIYLFDRENSLF</sequence>
<dbReference type="OrthoDB" id="10253709at2759"/>
<dbReference type="AlphaFoldDB" id="A0A0S4TGT7"/>
<dbReference type="InterPro" id="IPR023395">
    <property type="entry name" value="MCP_dom_sf"/>
</dbReference>
<dbReference type="VEuPathDB" id="CryptoDB:CHUDEA6_2360"/>